<comment type="caution">
    <text evidence="1">The sequence shown here is derived from an EMBL/GenBank/DDBJ whole genome shotgun (WGS) entry which is preliminary data.</text>
</comment>
<name>A0ABR3N2D8_9TELE</name>
<reference evidence="1 2" key="1">
    <citation type="submission" date="2023-09" db="EMBL/GenBank/DDBJ databases">
        <authorList>
            <person name="Wang M."/>
        </authorList>
    </citation>
    <scope>NUCLEOTIDE SEQUENCE [LARGE SCALE GENOMIC DNA]</scope>
    <source>
        <strain evidence="1">GT-2023</strain>
        <tissue evidence="1">Liver</tissue>
    </source>
</reference>
<organism evidence="1 2">
    <name type="scientific">Cirrhinus molitorella</name>
    <name type="common">mud carp</name>
    <dbReference type="NCBI Taxonomy" id="172907"/>
    <lineage>
        <taxon>Eukaryota</taxon>
        <taxon>Metazoa</taxon>
        <taxon>Chordata</taxon>
        <taxon>Craniata</taxon>
        <taxon>Vertebrata</taxon>
        <taxon>Euteleostomi</taxon>
        <taxon>Actinopterygii</taxon>
        <taxon>Neopterygii</taxon>
        <taxon>Teleostei</taxon>
        <taxon>Ostariophysi</taxon>
        <taxon>Cypriniformes</taxon>
        <taxon>Cyprinidae</taxon>
        <taxon>Labeoninae</taxon>
        <taxon>Labeonini</taxon>
        <taxon>Cirrhinus</taxon>
    </lineage>
</organism>
<gene>
    <name evidence="1" type="ORF">QQF64_030014</name>
</gene>
<keyword evidence="2" id="KW-1185">Reference proteome</keyword>
<sequence length="76" mass="8504">MMSSSGTRLAQCLACFPPRTSSDADCSKQKDRLGQKVTIEDECRWILNKTCTAPLTSPPVPVRVDIESYEMNLERP</sequence>
<evidence type="ECO:0000313" key="1">
    <source>
        <dbReference type="EMBL" id="KAL1270998.1"/>
    </source>
</evidence>
<protein>
    <submittedName>
        <fullName evidence="1">Uncharacterized protein</fullName>
    </submittedName>
</protein>
<dbReference type="EMBL" id="JAYMGO010000007">
    <property type="protein sequence ID" value="KAL1270998.1"/>
    <property type="molecule type" value="Genomic_DNA"/>
</dbReference>
<accession>A0ABR3N2D8</accession>
<dbReference type="Proteomes" id="UP001558613">
    <property type="component" value="Unassembled WGS sequence"/>
</dbReference>
<evidence type="ECO:0000313" key="2">
    <source>
        <dbReference type="Proteomes" id="UP001558613"/>
    </source>
</evidence>
<proteinExistence type="predicted"/>